<dbReference type="Proteomes" id="UP001189429">
    <property type="component" value="Unassembled WGS sequence"/>
</dbReference>
<keyword evidence="3" id="KW-1185">Reference proteome</keyword>
<dbReference type="PANTHER" id="PTHR13622">
    <property type="entry name" value="THIAMIN PYROPHOSPHOKINASE"/>
    <property type="match status" value="1"/>
</dbReference>
<evidence type="ECO:0000259" key="1">
    <source>
        <dbReference type="SMART" id="SM00983"/>
    </source>
</evidence>
<accession>A0ABN9RD29</accession>
<protein>
    <recommendedName>
        <fullName evidence="1">Thiamin pyrophosphokinase thiamin-binding domain-containing protein</fullName>
    </recommendedName>
</protein>
<dbReference type="EMBL" id="CAUYUJ010006014">
    <property type="protein sequence ID" value="CAK0815823.1"/>
    <property type="molecule type" value="Genomic_DNA"/>
</dbReference>
<dbReference type="Gene3D" id="2.60.120.320">
    <property type="entry name" value="Thiamin pyrophosphokinase, thiamin-binding domain"/>
    <property type="match status" value="1"/>
</dbReference>
<dbReference type="PANTHER" id="PTHR13622:SF8">
    <property type="entry name" value="THIAMIN PYROPHOSPHOKINASE 1"/>
    <property type="match status" value="1"/>
</dbReference>
<reference evidence="2" key="1">
    <citation type="submission" date="2023-10" db="EMBL/GenBank/DDBJ databases">
        <authorList>
            <person name="Chen Y."/>
            <person name="Shah S."/>
            <person name="Dougan E. K."/>
            <person name="Thang M."/>
            <person name="Chan C."/>
        </authorList>
    </citation>
    <scope>NUCLEOTIDE SEQUENCE [LARGE SCALE GENOMIC DNA]</scope>
</reference>
<feature type="domain" description="Thiamin pyrophosphokinase thiamin-binding" evidence="1">
    <location>
        <begin position="16"/>
        <end position="73"/>
    </location>
</feature>
<dbReference type="Pfam" id="PF04265">
    <property type="entry name" value="TPK_B1_binding"/>
    <property type="match status" value="1"/>
</dbReference>
<dbReference type="SUPFAM" id="SSF63862">
    <property type="entry name" value="Thiamin pyrophosphokinase, substrate-binding domain"/>
    <property type="match status" value="1"/>
</dbReference>
<dbReference type="SMART" id="SM00983">
    <property type="entry name" value="TPK_B1_binding"/>
    <property type="match status" value="1"/>
</dbReference>
<organism evidence="2 3">
    <name type="scientific">Prorocentrum cordatum</name>
    <dbReference type="NCBI Taxonomy" id="2364126"/>
    <lineage>
        <taxon>Eukaryota</taxon>
        <taxon>Sar</taxon>
        <taxon>Alveolata</taxon>
        <taxon>Dinophyceae</taxon>
        <taxon>Prorocentrales</taxon>
        <taxon>Prorocentraceae</taxon>
        <taxon>Prorocentrum</taxon>
    </lineage>
</organism>
<proteinExistence type="predicted"/>
<evidence type="ECO:0000313" key="3">
    <source>
        <dbReference type="Proteomes" id="UP001189429"/>
    </source>
</evidence>
<dbReference type="InterPro" id="IPR007373">
    <property type="entry name" value="Thiamin_PyroPKinase_B1-bd"/>
</dbReference>
<evidence type="ECO:0000313" key="2">
    <source>
        <dbReference type="EMBL" id="CAK0815823.1"/>
    </source>
</evidence>
<gene>
    <name evidence="2" type="ORF">PCOR1329_LOCUS18988</name>
</gene>
<sequence>MAVLEGGVRHVLPVRGLAGRPCGLVPIDGPCRASTAGLRWDVQDAELRFGALVSTSNAVEGAEVEVYATGPLLWTLALEE</sequence>
<name>A0ABN9RD29_9DINO</name>
<dbReference type="InterPro" id="IPR036371">
    <property type="entry name" value="TPK_B1-bd_sf"/>
</dbReference>
<comment type="caution">
    <text evidence="2">The sequence shown here is derived from an EMBL/GenBank/DDBJ whole genome shotgun (WGS) entry which is preliminary data.</text>
</comment>